<reference evidence="2 3" key="1">
    <citation type="journal article" date="2018" name="Evol. Lett.">
        <title>Horizontal gene cluster transfer increased hallucinogenic mushroom diversity.</title>
        <authorList>
            <person name="Reynolds H.T."/>
            <person name="Vijayakumar V."/>
            <person name="Gluck-Thaler E."/>
            <person name="Korotkin H.B."/>
            <person name="Matheny P.B."/>
            <person name="Slot J.C."/>
        </authorList>
    </citation>
    <scope>NUCLEOTIDE SEQUENCE [LARGE SCALE GENOMIC DNA]</scope>
    <source>
        <strain evidence="2 3">2629</strain>
    </source>
</reference>
<dbReference type="STRING" id="181874.A0A409YSL6"/>
<accession>A0A409YSL6</accession>
<feature type="region of interest" description="Disordered" evidence="1">
    <location>
        <begin position="125"/>
        <end position="160"/>
    </location>
</feature>
<comment type="caution">
    <text evidence="2">The sequence shown here is derived from an EMBL/GenBank/DDBJ whole genome shotgun (WGS) entry which is preliminary data.</text>
</comment>
<sequence>MREARNRDASKLQKKRKQAQMEADNARVVDNRAKEAEKERKKASEAAILKSTGENLALTKEAIVALTKYELNCQLDFHRNAEKNLPMDDSLRIPLKSHMTNNTTRQDCLEKAVLRYTARLEEQVNDDNSPPICKDDPRGASGGMVGMDLEYESDRDDDEV</sequence>
<feature type="compositionally biased region" description="Basic and acidic residues" evidence="1">
    <location>
        <begin position="1"/>
        <end position="11"/>
    </location>
</feature>
<dbReference type="InParanoid" id="A0A409YSL6"/>
<dbReference type="AlphaFoldDB" id="A0A409YSL6"/>
<feature type="compositionally biased region" description="Basic and acidic residues" evidence="1">
    <location>
        <begin position="24"/>
        <end position="41"/>
    </location>
</feature>
<keyword evidence="3" id="KW-1185">Reference proteome</keyword>
<evidence type="ECO:0000313" key="3">
    <source>
        <dbReference type="Proteomes" id="UP000284842"/>
    </source>
</evidence>
<feature type="compositionally biased region" description="Acidic residues" evidence="1">
    <location>
        <begin position="149"/>
        <end position="160"/>
    </location>
</feature>
<evidence type="ECO:0000256" key="1">
    <source>
        <dbReference type="SAM" id="MobiDB-lite"/>
    </source>
</evidence>
<dbReference type="Proteomes" id="UP000284842">
    <property type="component" value="Unassembled WGS sequence"/>
</dbReference>
<dbReference type="EMBL" id="NHTK01000724">
    <property type="protein sequence ID" value="PPR05958.1"/>
    <property type="molecule type" value="Genomic_DNA"/>
</dbReference>
<dbReference type="OrthoDB" id="3052721at2759"/>
<gene>
    <name evidence="2" type="ORF">CVT24_004664</name>
</gene>
<name>A0A409YSL6_9AGAR</name>
<proteinExistence type="predicted"/>
<feature type="region of interest" description="Disordered" evidence="1">
    <location>
        <begin position="1"/>
        <end position="41"/>
    </location>
</feature>
<organism evidence="2 3">
    <name type="scientific">Panaeolus cyanescens</name>
    <dbReference type="NCBI Taxonomy" id="181874"/>
    <lineage>
        <taxon>Eukaryota</taxon>
        <taxon>Fungi</taxon>
        <taxon>Dikarya</taxon>
        <taxon>Basidiomycota</taxon>
        <taxon>Agaricomycotina</taxon>
        <taxon>Agaricomycetes</taxon>
        <taxon>Agaricomycetidae</taxon>
        <taxon>Agaricales</taxon>
        <taxon>Agaricineae</taxon>
        <taxon>Galeropsidaceae</taxon>
        <taxon>Panaeolus</taxon>
    </lineage>
</organism>
<evidence type="ECO:0000313" key="2">
    <source>
        <dbReference type="EMBL" id="PPR05958.1"/>
    </source>
</evidence>
<protein>
    <submittedName>
        <fullName evidence="2">Uncharacterized protein</fullName>
    </submittedName>
</protein>